<reference evidence="2" key="1">
    <citation type="journal article" date="2019" name="Int. J. Syst. Evol. Microbiol.">
        <title>The Global Catalogue of Microorganisms (GCM) 10K type strain sequencing project: providing services to taxonomists for standard genome sequencing and annotation.</title>
        <authorList>
            <consortium name="The Broad Institute Genomics Platform"/>
            <consortium name="The Broad Institute Genome Sequencing Center for Infectious Disease"/>
            <person name="Wu L."/>
            <person name="Ma J."/>
        </authorList>
    </citation>
    <scope>NUCLEOTIDE SEQUENCE [LARGE SCALE GENOMIC DNA]</scope>
    <source>
        <strain evidence="2">CGMCC 4.7330</strain>
    </source>
</reference>
<accession>A0ABV8E2Z0</accession>
<dbReference type="EMBL" id="JBHSAX010000033">
    <property type="protein sequence ID" value="MFC3966453.1"/>
    <property type="molecule type" value="Genomic_DNA"/>
</dbReference>
<keyword evidence="2" id="KW-1185">Reference proteome</keyword>
<organism evidence="1 2">
    <name type="scientific">Nocardia jiangsuensis</name>
    <dbReference type="NCBI Taxonomy" id="1691563"/>
    <lineage>
        <taxon>Bacteria</taxon>
        <taxon>Bacillati</taxon>
        <taxon>Actinomycetota</taxon>
        <taxon>Actinomycetes</taxon>
        <taxon>Mycobacteriales</taxon>
        <taxon>Nocardiaceae</taxon>
        <taxon>Nocardia</taxon>
    </lineage>
</organism>
<comment type="caution">
    <text evidence="1">The sequence shown here is derived from an EMBL/GenBank/DDBJ whole genome shotgun (WGS) entry which is preliminary data.</text>
</comment>
<gene>
    <name evidence="1" type="ORF">ACFO0B_31100</name>
</gene>
<evidence type="ECO:0000313" key="2">
    <source>
        <dbReference type="Proteomes" id="UP001595696"/>
    </source>
</evidence>
<dbReference type="Proteomes" id="UP001595696">
    <property type="component" value="Unassembled WGS sequence"/>
</dbReference>
<dbReference type="RefSeq" id="WP_378617159.1">
    <property type="nucleotide sequence ID" value="NZ_JBHSAX010000033.1"/>
</dbReference>
<protein>
    <submittedName>
        <fullName evidence="1">Uncharacterized protein</fullName>
    </submittedName>
</protein>
<proteinExistence type="predicted"/>
<evidence type="ECO:0000313" key="1">
    <source>
        <dbReference type="EMBL" id="MFC3966453.1"/>
    </source>
</evidence>
<sequence length="70" mass="7454">MGPLRYQFIIDGELSERALAAFPELAASNRAPGAVTTLYGPVTDAAALRGLLARIDALGLTLLELRQMPD</sequence>
<name>A0ABV8E2Z0_9NOCA</name>